<feature type="compositionally biased region" description="Polar residues" evidence="10">
    <location>
        <begin position="608"/>
        <end position="617"/>
    </location>
</feature>
<keyword evidence="5 9" id="KW-1133">Transmembrane helix</keyword>
<dbReference type="InterPro" id="IPR000990">
    <property type="entry name" value="Innexin"/>
</dbReference>
<evidence type="ECO:0000313" key="13">
    <source>
        <dbReference type="EMBL" id="CAF1956915.1"/>
    </source>
</evidence>
<dbReference type="Proteomes" id="UP000663834">
    <property type="component" value="Unassembled WGS sequence"/>
</dbReference>
<dbReference type="PANTHER" id="PTHR11893:SF36">
    <property type="entry name" value="INNEXIN-5"/>
    <property type="match status" value="1"/>
</dbReference>
<gene>
    <name evidence="9" type="primary">inx</name>
    <name evidence="11" type="ORF">CJN711_LOCUS6430</name>
    <name evidence="12" type="ORF">KQP761_LOCUS33584</name>
    <name evidence="13" type="ORF">MBJ925_LOCUS6169</name>
    <name evidence="15" type="ORF">OVN521_LOCUS6749</name>
    <name evidence="14" type="ORF">WKI299_LOCUS28209</name>
</gene>
<evidence type="ECO:0000313" key="17">
    <source>
        <dbReference type="Proteomes" id="UP000663866"/>
    </source>
</evidence>
<keyword evidence="6 9" id="KW-0406">Ion transport</keyword>
<dbReference type="Proteomes" id="UP000663855">
    <property type="component" value="Unassembled WGS sequence"/>
</dbReference>
<dbReference type="Proteomes" id="UP000663856">
    <property type="component" value="Unassembled WGS sequence"/>
</dbReference>
<dbReference type="GO" id="GO:0005921">
    <property type="term" value="C:gap junction"/>
    <property type="evidence" value="ECO:0007669"/>
    <property type="project" value="UniProtKB-UniRule"/>
</dbReference>
<evidence type="ECO:0000256" key="6">
    <source>
        <dbReference type="ARBA" id="ARBA00023065"/>
    </source>
</evidence>
<evidence type="ECO:0000256" key="3">
    <source>
        <dbReference type="ARBA" id="ARBA00022475"/>
    </source>
</evidence>
<dbReference type="Pfam" id="PF00876">
    <property type="entry name" value="Innexin"/>
    <property type="match status" value="1"/>
</dbReference>
<evidence type="ECO:0000256" key="9">
    <source>
        <dbReference type="RuleBase" id="RU010713"/>
    </source>
</evidence>
<name>A0A814MYK6_9BILA</name>
<evidence type="ECO:0000313" key="12">
    <source>
        <dbReference type="EMBL" id="CAF1668084.1"/>
    </source>
</evidence>
<comment type="subcellular location">
    <subcellularLocation>
        <location evidence="1 9">Cell membrane</location>
        <topology evidence="1 9">Multi-pass membrane protein</topology>
    </subcellularLocation>
</comment>
<keyword evidence="4 9" id="KW-0812">Transmembrane</keyword>
<dbReference type="PANTHER" id="PTHR11893">
    <property type="entry name" value="INNEXIN"/>
    <property type="match status" value="1"/>
</dbReference>
<feature type="transmembrane region" description="Helical" evidence="9">
    <location>
        <begin position="27"/>
        <end position="44"/>
    </location>
</feature>
<reference evidence="11" key="1">
    <citation type="submission" date="2021-02" db="EMBL/GenBank/DDBJ databases">
        <authorList>
            <person name="Nowell W R."/>
        </authorList>
    </citation>
    <scope>NUCLEOTIDE SEQUENCE</scope>
</reference>
<keyword evidence="2 9" id="KW-0813">Transport</keyword>
<feature type="compositionally biased region" description="Low complexity" evidence="10">
    <location>
        <begin position="598"/>
        <end position="607"/>
    </location>
</feature>
<keyword evidence="17" id="KW-1185">Reference proteome</keyword>
<keyword evidence="3" id="KW-1003">Cell membrane</keyword>
<feature type="region of interest" description="Disordered" evidence="10">
    <location>
        <begin position="598"/>
        <end position="621"/>
    </location>
</feature>
<keyword evidence="7 9" id="KW-0472">Membrane</keyword>
<dbReference type="OrthoDB" id="5867527at2759"/>
<dbReference type="EMBL" id="CAJNOW010018799">
    <property type="protein sequence ID" value="CAF1668084.1"/>
    <property type="molecule type" value="Genomic_DNA"/>
</dbReference>
<organism evidence="11 16">
    <name type="scientific">Rotaria magnacalcarata</name>
    <dbReference type="NCBI Taxonomy" id="392030"/>
    <lineage>
        <taxon>Eukaryota</taxon>
        <taxon>Metazoa</taxon>
        <taxon>Spiralia</taxon>
        <taxon>Gnathifera</taxon>
        <taxon>Rotifera</taxon>
        <taxon>Eurotatoria</taxon>
        <taxon>Bdelloidea</taxon>
        <taxon>Philodinida</taxon>
        <taxon>Philodinidae</taxon>
        <taxon>Rotaria</taxon>
    </lineage>
</organism>
<evidence type="ECO:0000256" key="10">
    <source>
        <dbReference type="SAM" id="MobiDB-lite"/>
    </source>
</evidence>
<evidence type="ECO:0000256" key="7">
    <source>
        <dbReference type="ARBA" id="ARBA00023136"/>
    </source>
</evidence>
<feature type="transmembrane region" description="Helical" evidence="9">
    <location>
        <begin position="306"/>
        <end position="327"/>
    </location>
</feature>
<dbReference type="PRINTS" id="PR01262">
    <property type="entry name" value="INNEXIN"/>
</dbReference>
<evidence type="ECO:0000256" key="4">
    <source>
        <dbReference type="ARBA" id="ARBA00022692"/>
    </source>
</evidence>
<dbReference type="EMBL" id="CAJNOV010001994">
    <property type="protein sequence ID" value="CAF1085928.1"/>
    <property type="molecule type" value="Genomic_DNA"/>
</dbReference>
<sequence length="639" mass="74527">MDLLGLIRRLPEIIAYNKFDDDLSDRLNYSHTVAILIVFAIIVTNRQFSENQIKCWVPAQFTGSYEQYVNQICFITNTYSFDMHETLPDDYNQRHEHELKYYQWTPFILILMAILFYMPHQIWRGFSLRSGVDLKDLIEAAQTYRSANIRHDDKIKLLDYITNWVNNYCANAYRLINIQTKRSLSTRKAKLTCIGHHVFFPIGLYTGNYLMITYIFIKFLYLLNSIGQIFLLNTLLGRNYWYYGIEIIYKYWTQGIGLLYTGTGYFPKVVLCDFTIREPNHPKESHRYTVQCVLPFNLFNQQLFTYLYFWLVILSLFNFISIAKWIYRMSPYNNFNYLQRRLNLHILTDSQNTEVDLRRKFVYQYLKGDGTFMLRLVASNVSDYVCRKIIVELYKVFHKSLNSNTIGRKPLFKPILNYKRDDDDDDHDLEQDDDNKQLDIDIIGEDDKSIDETMATDIPPLPNPRQGKIFVERETLPNLPSDLIGSEKNELQQTDSVSTLTNTTVSHTRLHSSLVPLSKNISRMFEAQVDSSEITSPVYKNVEFDLEPNTIISSTLSSPAVLTIQHLPTSPTMKGPSPYATTYLTTKKRNEHELPYIDDSISSSSTSGRLTSPTVVRQTEKPTTKLASTSLFFRRSHDV</sequence>
<dbReference type="EMBL" id="CAJNRF010012337">
    <property type="protein sequence ID" value="CAF2140203.1"/>
    <property type="molecule type" value="Genomic_DNA"/>
</dbReference>
<evidence type="ECO:0000256" key="1">
    <source>
        <dbReference type="ARBA" id="ARBA00004651"/>
    </source>
</evidence>
<dbReference type="EMBL" id="CAJNRE010001782">
    <property type="protein sequence ID" value="CAF1956915.1"/>
    <property type="molecule type" value="Genomic_DNA"/>
</dbReference>
<evidence type="ECO:0000313" key="11">
    <source>
        <dbReference type="EMBL" id="CAF1085928.1"/>
    </source>
</evidence>
<dbReference type="Proteomes" id="UP000663824">
    <property type="component" value="Unassembled WGS sequence"/>
</dbReference>
<dbReference type="AlphaFoldDB" id="A0A814MYK6"/>
<comment type="similarity">
    <text evidence="9">Belongs to the pannexin family.</text>
</comment>
<protein>
    <recommendedName>
        <fullName evidence="9">Innexin</fullName>
    </recommendedName>
</protein>
<feature type="transmembrane region" description="Helical" evidence="9">
    <location>
        <begin position="209"/>
        <end position="232"/>
    </location>
</feature>
<comment type="function">
    <text evidence="9">Structural component of the gap junctions.</text>
</comment>
<evidence type="ECO:0000256" key="2">
    <source>
        <dbReference type="ARBA" id="ARBA00022448"/>
    </source>
</evidence>
<dbReference type="GO" id="GO:0005886">
    <property type="term" value="C:plasma membrane"/>
    <property type="evidence" value="ECO:0007669"/>
    <property type="project" value="UniProtKB-SubCell"/>
</dbReference>
<dbReference type="GO" id="GO:0005243">
    <property type="term" value="F:gap junction channel activity"/>
    <property type="evidence" value="ECO:0007669"/>
    <property type="project" value="TreeGrafter"/>
</dbReference>
<dbReference type="EMBL" id="CAJOBG010000716">
    <property type="protein sequence ID" value="CAF3849185.1"/>
    <property type="molecule type" value="Genomic_DNA"/>
</dbReference>
<feature type="transmembrane region" description="Helical" evidence="9">
    <location>
        <begin position="101"/>
        <end position="118"/>
    </location>
</feature>
<evidence type="ECO:0000256" key="5">
    <source>
        <dbReference type="ARBA" id="ARBA00022989"/>
    </source>
</evidence>
<dbReference type="Proteomes" id="UP000663866">
    <property type="component" value="Unassembled WGS sequence"/>
</dbReference>
<accession>A0A814MYK6</accession>
<comment type="caution">
    <text evidence="11">The sequence shown here is derived from an EMBL/GenBank/DDBJ whole genome shotgun (WGS) entry which is preliminary data.</text>
</comment>
<dbReference type="GO" id="GO:0034220">
    <property type="term" value="P:monoatomic ion transmembrane transport"/>
    <property type="evidence" value="ECO:0007669"/>
    <property type="project" value="UniProtKB-KW"/>
</dbReference>
<evidence type="ECO:0000313" key="16">
    <source>
        <dbReference type="Proteomes" id="UP000663855"/>
    </source>
</evidence>
<evidence type="ECO:0000313" key="14">
    <source>
        <dbReference type="EMBL" id="CAF2140203.1"/>
    </source>
</evidence>
<evidence type="ECO:0000256" key="8">
    <source>
        <dbReference type="ARBA" id="ARBA00023303"/>
    </source>
</evidence>
<keyword evidence="8 9" id="KW-0407">Ion channel</keyword>
<dbReference type="PROSITE" id="PS51013">
    <property type="entry name" value="PANNEXIN"/>
    <property type="match status" value="1"/>
</dbReference>
<proteinExistence type="inferred from homology"/>
<evidence type="ECO:0000313" key="15">
    <source>
        <dbReference type="EMBL" id="CAF3849185.1"/>
    </source>
</evidence>